<sequence>MHAAVRSRTRKALRSSFHASASPPTSPLAEGARTRMCVQSSRRSSGTQSFSVSKHVVERYHAKADESLHHSLSRLQAVDRSAFSRRRSSTSLSSSDLSQQVPTERSEEAPLPHCPRSQQGRRSRLVLSLLTHSPLYACVRSRSSKVHAAGAADAAAAARRRHARARTPQRRGVHRAAIDSLLAGRSSQEKAAFFRRVTRLMKHPKTIATFAQFDLTGEGTIDTSAVTNVLLMLDPTPSNAGASAMLAQLDMDDDNRIDCWEFCIFLQLRYEQAARDRAMSGPTEMDVAFDLFDVDADDLLGEEELRRVFQLNLGAGSTGLTDAEFEFMLKDLGLGPKLSDGGSTTTKISLSDLRQHPAFADDDEHEWTASLSPQGAAASCRMSYRNG</sequence>
<gene>
    <name evidence="5" type="ORF">AB1Y20_014502</name>
</gene>
<feature type="domain" description="EF-hand" evidence="4">
    <location>
        <begin position="280"/>
        <end position="315"/>
    </location>
</feature>
<accession>A0AB34IEJ4</accession>
<dbReference type="PROSITE" id="PS50222">
    <property type="entry name" value="EF_HAND_2"/>
    <property type="match status" value="1"/>
</dbReference>
<evidence type="ECO:0000259" key="4">
    <source>
        <dbReference type="PROSITE" id="PS50222"/>
    </source>
</evidence>
<evidence type="ECO:0000313" key="5">
    <source>
        <dbReference type="EMBL" id="KAL1495858.1"/>
    </source>
</evidence>
<evidence type="ECO:0000313" key="6">
    <source>
        <dbReference type="Proteomes" id="UP001515480"/>
    </source>
</evidence>
<dbReference type="InterPro" id="IPR002048">
    <property type="entry name" value="EF_hand_dom"/>
</dbReference>
<dbReference type="Proteomes" id="UP001515480">
    <property type="component" value="Unassembled WGS sequence"/>
</dbReference>
<dbReference type="PROSITE" id="PS00018">
    <property type="entry name" value="EF_HAND_1"/>
    <property type="match status" value="2"/>
</dbReference>
<evidence type="ECO:0000256" key="2">
    <source>
        <dbReference type="ARBA" id="ARBA00022837"/>
    </source>
</evidence>
<dbReference type="InterPro" id="IPR018247">
    <property type="entry name" value="EF_Hand_1_Ca_BS"/>
</dbReference>
<proteinExistence type="predicted"/>
<dbReference type="InterPro" id="IPR011992">
    <property type="entry name" value="EF-hand-dom_pair"/>
</dbReference>
<dbReference type="GO" id="GO:0016460">
    <property type="term" value="C:myosin II complex"/>
    <property type="evidence" value="ECO:0007669"/>
    <property type="project" value="TreeGrafter"/>
</dbReference>
<organism evidence="5 6">
    <name type="scientific">Prymnesium parvum</name>
    <name type="common">Toxic golden alga</name>
    <dbReference type="NCBI Taxonomy" id="97485"/>
    <lineage>
        <taxon>Eukaryota</taxon>
        <taxon>Haptista</taxon>
        <taxon>Haptophyta</taxon>
        <taxon>Prymnesiophyceae</taxon>
        <taxon>Prymnesiales</taxon>
        <taxon>Prymnesiaceae</taxon>
        <taxon>Prymnesium</taxon>
    </lineage>
</organism>
<evidence type="ECO:0000256" key="1">
    <source>
        <dbReference type="ARBA" id="ARBA00022737"/>
    </source>
</evidence>
<keyword evidence="1" id="KW-0677">Repeat</keyword>
<reference evidence="5 6" key="1">
    <citation type="journal article" date="2024" name="Science">
        <title>Giant polyketide synthase enzymes in the biosynthesis of giant marine polyether toxins.</title>
        <authorList>
            <person name="Fallon T.R."/>
            <person name="Shende V.V."/>
            <person name="Wierzbicki I.H."/>
            <person name="Pendleton A.L."/>
            <person name="Watervoot N.F."/>
            <person name="Auber R.P."/>
            <person name="Gonzalez D.J."/>
            <person name="Wisecaver J.H."/>
            <person name="Moore B.S."/>
        </authorList>
    </citation>
    <scope>NUCLEOTIDE SEQUENCE [LARGE SCALE GENOMIC DNA]</scope>
    <source>
        <strain evidence="5 6">12B1</strain>
    </source>
</reference>
<feature type="compositionally biased region" description="Low complexity" evidence="3">
    <location>
        <begin position="38"/>
        <end position="52"/>
    </location>
</feature>
<name>A0AB34IEJ4_PRYPA</name>
<feature type="region of interest" description="Disordered" evidence="3">
    <location>
        <begin position="1"/>
        <end position="52"/>
    </location>
</feature>
<dbReference type="Gene3D" id="1.10.238.10">
    <property type="entry name" value="EF-hand"/>
    <property type="match status" value="1"/>
</dbReference>
<dbReference type="PANTHER" id="PTHR23048">
    <property type="entry name" value="MYOSIN LIGHT CHAIN 1, 3"/>
    <property type="match status" value="1"/>
</dbReference>
<dbReference type="SUPFAM" id="SSF47473">
    <property type="entry name" value="EF-hand"/>
    <property type="match status" value="1"/>
</dbReference>
<keyword evidence="6" id="KW-1185">Reference proteome</keyword>
<dbReference type="GO" id="GO:0005509">
    <property type="term" value="F:calcium ion binding"/>
    <property type="evidence" value="ECO:0007669"/>
    <property type="project" value="InterPro"/>
</dbReference>
<feature type="region of interest" description="Disordered" evidence="3">
    <location>
        <begin position="80"/>
        <end position="121"/>
    </location>
</feature>
<comment type="caution">
    <text evidence="5">The sequence shown here is derived from an EMBL/GenBank/DDBJ whole genome shotgun (WGS) entry which is preliminary data.</text>
</comment>
<evidence type="ECO:0000256" key="3">
    <source>
        <dbReference type="SAM" id="MobiDB-lite"/>
    </source>
</evidence>
<dbReference type="PANTHER" id="PTHR23048:SF0">
    <property type="entry name" value="CALMODULIN LIKE 3"/>
    <property type="match status" value="1"/>
</dbReference>
<dbReference type="AlphaFoldDB" id="A0AB34IEJ4"/>
<feature type="compositionally biased region" description="Basic residues" evidence="3">
    <location>
        <begin position="1"/>
        <end position="13"/>
    </location>
</feature>
<keyword evidence="2" id="KW-0106">Calcium</keyword>
<dbReference type="EMBL" id="JBGBPQ010000030">
    <property type="protein sequence ID" value="KAL1495858.1"/>
    <property type="molecule type" value="Genomic_DNA"/>
</dbReference>
<feature type="compositionally biased region" description="Low complexity" evidence="3">
    <location>
        <begin position="89"/>
        <end position="98"/>
    </location>
</feature>
<protein>
    <recommendedName>
        <fullName evidence="4">EF-hand domain-containing protein</fullName>
    </recommendedName>
</protein>
<dbReference type="InterPro" id="IPR050230">
    <property type="entry name" value="CALM/Myosin/TropC-like"/>
</dbReference>